<accession>A0AAW1VA25</accession>
<sequence length="84" mass="9507">MTTILQKNAMKTLPNGNGGINHDLEHQVQNIEVNNYNKVCGDIEVKEDLEMMTDSIQSEGSEMVLDEKSRIKTRNMVQSIVILM</sequence>
<evidence type="ECO:0000313" key="1">
    <source>
        <dbReference type="EMBL" id="KAK9889989.1"/>
    </source>
</evidence>
<dbReference type="Proteomes" id="UP001431783">
    <property type="component" value="Unassembled WGS sequence"/>
</dbReference>
<reference evidence="1 2" key="1">
    <citation type="submission" date="2023-03" db="EMBL/GenBank/DDBJ databases">
        <title>Genome insight into feeding habits of ladybird beetles.</title>
        <authorList>
            <person name="Li H.-S."/>
            <person name="Huang Y.-H."/>
            <person name="Pang H."/>
        </authorList>
    </citation>
    <scope>NUCLEOTIDE SEQUENCE [LARGE SCALE GENOMIC DNA]</scope>
    <source>
        <strain evidence="1">SYSU_2023b</strain>
        <tissue evidence="1">Whole body</tissue>
    </source>
</reference>
<proteinExistence type="predicted"/>
<keyword evidence="2" id="KW-1185">Reference proteome</keyword>
<protein>
    <submittedName>
        <fullName evidence="1">Uncharacterized protein</fullName>
    </submittedName>
</protein>
<name>A0AAW1VA25_9CUCU</name>
<comment type="caution">
    <text evidence="1">The sequence shown here is derived from an EMBL/GenBank/DDBJ whole genome shotgun (WGS) entry which is preliminary data.</text>
</comment>
<dbReference type="AlphaFoldDB" id="A0AAW1VA25"/>
<evidence type="ECO:0000313" key="2">
    <source>
        <dbReference type="Proteomes" id="UP001431783"/>
    </source>
</evidence>
<organism evidence="1 2">
    <name type="scientific">Henosepilachna vigintioctopunctata</name>
    <dbReference type="NCBI Taxonomy" id="420089"/>
    <lineage>
        <taxon>Eukaryota</taxon>
        <taxon>Metazoa</taxon>
        <taxon>Ecdysozoa</taxon>
        <taxon>Arthropoda</taxon>
        <taxon>Hexapoda</taxon>
        <taxon>Insecta</taxon>
        <taxon>Pterygota</taxon>
        <taxon>Neoptera</taxon>
        <taxon>Endopterygota</taxon>
        <taxon>Coleoptera</taxon>
        <taxon>Polyphaga</taxon>
        <taxon>Cucujiformia</taxon>
        <taxon>Coccinelloidea</taxon>
        <taxon>Coccinellidae</taxon>
        <taxon>Epilachninae</taxon>
        <taxon>Epilachnini</taxon>
        <taxon>Henosepilachna</taxon>
    </lineage>
</organism>
<gene>
    <name evidence="1" type="ORF">WA026_008801</name>
</gene>
<dbReference type="EMBL" id="JARQZJ010000124">
    <property type="protein sequence ID" value="KAK9889989.1"/>
    <property type="molecule type" value="Genomic_DNA"/>
</dbReference>